<evidence type="ECO:0000313" key="2">
    <source>
        <dbReference type="EMBL" id="MEP1060230.1"/>
    </source>
</evidence>
<keyword evidence="3" id="KW-1185">Reference proteome</keyword>
<proteinExistence type="predicted"/>
<protein>
    <submittedName>
        <fullName evidence="2">Uncharacterized protein</fullName>
    </submittedName>
</protein>
<dbReference type="Proteomes" id="UP001476950">
    <property type="component" value="Unassembled WGS sequence"/>
</dbReference>
<gene>
    <name evidence="2" type="ORF">NDI38_17480</name>
</gene>
<reference evidence="2 3" key="1">
    <citation type="submission" date="2022-04" db="EMBL/GenBank/DDBJ databases">
        <title>Positive selection, recombination, and allopatry shape intraspecific diversity of widespread and dominant cyanobacteria.</title>
        <authorList>
            <person name="Wei J."/>
            <person name="Shu W."/>
            <person name="Hu C."/>
        </authorList>
    </citation>
    <scope>NUCLEOTIDE SEQUENCE [LARGE SCALE GENOMIC DNA]</scope>
    <source>
        <strain evidence="2 3">AS-A4</strain>
    </source>
</reference>
<dbReference type="RefSeq" id="WP_190446358.1">
    <property type="nucleotide sequence ID" value="NZ_JAMPLM010000016.1"/>
</dbReference>
<accession>A0ABV0KM31</accession>
<organism evidence="2 3">
    <name type="scientific">Stenomitos frigidus AS-A4</name>
    <dbReference type="NCBI Taxonomy" id="2933935"/>
    <lineage>
        <taxon>Bacteria</taxon>
        <taxon>Bacillati</taxon>
        <taxon>Cyanobacteriota</taxon>
        <taxon>Cyanophyceae</taxon>
        <taxon>Leptolyngbyales</taxon>
        <taxon>Leptolyngbyaceae</taxon>
        <taxon>Stenomitos</taxon>
    </lineage>
</organism>
<keyword evidence="1" id="KW-1133">Transmembrane helix</keyword>
<keyword evidence="1" id="KW-0472">Membrane</keyword>
<evidence type="ECO:0000256" key="1">
    <source>
        <dbReference type="SAM" id="Phobius"/>
    </source>
</evidence>
<feature type="transmembrane region" description="Helical" evidence="1">
    <location>
        <begin position="89"/>
        <end position="109"/>
    </location>
</feature>
<keyword evidence="1" id="KW-0812">Transmembrane</keyword>
<evidence type="ECO:0000313" key="3">
    <source>
        <dbReference type="Proteomes" id="UP001476950"/>
    </source>
</evidence>
<comment type="caution">
    <text evidence="2">The sequence shown here is derived from an EMBL/GenBank/DDBJ whole genome shotgun (WGS) entry which is preliminary data.</text>
</comment>
<sequence length="114" mass="12331">MKAMGLEKECAAVSEAKIYNVATLIVEIVRKAGNVVSKTMSLAVSFTNSANESNVGQQGRYNIGVNRQSTVVVTDKDLFSNLFIQRRTVFSVGFSVAFLRVALAIEVAVTRTLA</sequence>
<name>A0ABV0KM31_9CYAN</name>
<dbReference type="EMBL" id="JAMPLM010000016">
    <property type="protein sequence ID" value="MEP1060230.1"/>
    <property type="molecule type" value="Genomic_DNA"/>
</dbReference>